<comment type="caution">
    <text evidence="2">The sequence shown here is derived from an EMBL/GenBank/DDBJ whole genome shotgun (WGS) entry which is preliminary data.</text>
</comment>
<feature type="transmembrane region" description="Helical" evidence="1">
    <location>
        <begin position="107"/>
        <end position="129"/>
    </location>
</feature>
<keyword evidence="1" id="KW-0812">Transmembrane</keyword>
<keyword evidence="3" id="KW-1185">Reference proteome</keyword>
<feature type="transmembrane region" description="Helical" evidence="1">
    <location>
        <begin position="45"/>
        <end position="69"/>
    </location>
</feature>
<organism evidence="2 3">
    <name type="scientific">Fibrivirga algicola</name>
    <dbReference type="NCBI Taxonomy" id="2950420"/>
    <lineage>
        <taxon>Bacteria</taxon>
        <taxon>Pseudomonadati</taxon>
        <taxon>Bacteroidota</taxon>
        <taxon>Cytophagia</taxon>
        <taxon>Cytophagales</taxon>
        <taxon>Spirosomataceae</taxon>
        <taxon>Fibrivirga</taxon>
    </lineage>
</organism>
<evidence type="ECO:0000256" key="1">
    <source>
        <dbReference type="SAM" id="Phobius"/>
    </source>
</evidence>
<name>A0ABX0QBN2_9BACT</name>
<keyword evidence="1" id="KW-0472">Membrane</keyword>
<dbReference type="Proteomes" id="UP000606008">
    <property type="component" value="Unassembled WGS sequence"/>
</dbReference>
<keyword evidence="1" id="KW-1133">Transmembrane helix</keyword>
<proteinExistence type="predicted"/>
<accession>A0ABX0QBN2</accession>
<sequence>MKTVKLIGLVFLLLLIDSAIRFVILITHSQKTYVDSVGDFFREYLSFTAFHIYYLGLIYWILAGLYALIASKIPVNRASHLALGAVIALAMYLVYAIYFFLELRSKQFYLLVIAYPLLGGLFGAIYYNIYRRK</sequence>
<feature type="transmembrane region" description="Helical" evidence="1">
    <location>
        <begin position="81"/>
        <end position="101"/>
    </location>
</feature>
<evidence type="ECO:0000313" key="3">
    <source>
        <dbReference type="Proteomes" id="UP000606008"/>
    </source>
</evidence>
<gene>
    <name evidence="2" type="ORF">F7231_05060</name>
</gene>
<dbReference type="EMBL" id="WAEL01000001">
    <property type="protein sequence ID" value="NID09529.1"/>
    <property type="molecule type" value="Genomic_DNA"/>
</dbReference>
<protein>
    <submittedName>
        <fullName evidence="2">Uncharacterized protein</fullName>
    </submittedName>
</protein>
<dbReference type="RefSeq" id="WP_166691116.1">
    <property type="nucleotide sequence ID" value="NZ_WAEL01000001.1"/>
</dbReference>
<reference evidence="2" key="1">
    <citation type="submission" date="2024-05" db="EMBL/GenBank/DDBJ databases">
        <authorList>
            <person name="Jung D.-H."/>
        </authorList>
    </citation>
    <scope>NUCLEOTIDE SEQUENCE</scope>
    <source>
        <strain evidence="2">JA-25</strain>
    </source>
</reference>
<evidence type="ECO:0000313" key="2">
    <source>
        <dbReference type="EMBL" id="NID09529.1"/>
    </source>
</evidence>